<evidence type="ECO:0000256" key="3">
    <source>
        <dbReference type="ARBA" id="ARBA00022475"/>
    </source>
</evidence>
<dbReference type="PANTHER" id="PTHR30151:SF38">
    <property type="entry name" value="ALIPHATIC SULFONATES TRANSPORT PERMEASE PROTEIN SSUC-RELATED"/>
    <property type="match status" value="1"/>
</dbReference>
<keyword evidence="6 7" id="KW-0472">Membrane</keyword>
<evidence type="ECO:0000256" key="1">
    <source>
        <dbReference type="ARBA" id="ARBA00004651"/>
    </source>
</evidence>
<evidence type="ECO:0000256" key="6">
    <source>
        <dbReference type="ARBA" id="ARBA00023136"/>
    </source>
</evidence>
<evidence type="ECO:0000259" key="8">
    <source>
        <dbReference type="PROSITE" id="PS50928"/>
    </source>
</evidence>
<dbReference type="PATRIC" id="fig|1385369.3.peg.3527"/>
<dbReference type="CDD" id="cd06261">
    <property type="entry name" value="TM_PBP2"/>
    <property type="match status" value="1"/>
</dbReference>
<evidence type="ECO:0000256" key="4">
    <source>
        <dbReference type="ARBA" id="ARBA00022692"/>
    </source>
</evidence>
<dbReference type="EMBL" id="AVFL01000012">
    <property type="protein sequence ID" value="EWY39372.1"/>
    <property type="molecule type" value="Genomic_DNA"/>
</dbReference>
<reference evidence="9 10" key="1">
    <citation type="submission" date="2013-08" db="EMBL/GenBank/DDBJ databases">
        <title>The genome sequence of Skermanella stibiiresistens.</title>
        <authorList>
            <person name="Zhu W."/>
            <person name="Wang G."/>
        </authorList>
    </citation>
    <scope>NUCLEOTIDE SEQUENCE [LARGE SCALE GENOMIC DNA]</scope>
    <source>
        <strain evidence="9 10">SB22</strain>
    </source>
</reference>
<dbReference type="GO" id="GO:0005886">
    <property type="term" value="C:plasma membrane"/>
    <property type="evidence" value="ECO:0007669"/>
    <property type="project" value="UniProtKB-SubCell"/>
</dbReference>
<dbReference type="GO" id="GO:0055085">
    <property type="term" value="P:transmembrane transport"/>
    <property type="evidence" value="ECO:0007669"/>
    <property type="project" value="InterPro"/>
</dbReference>
<evidence type="ECO:0000256" key="5">
    <source>
        <dbReference type="ARBA" id="ARBA00022989"/>
    </source>
</evidence>
<dbReference type="SUPFAM" id="SSF161098">
    <property type="entry name" value="MetI-like"/>
    <property type="match status" value="1"/>
</dbReference>
<comment type="caution">
    <text evidence="9">The sequence shown here is derived from an EMBL/GenBank/DDBJ whole genome shotgun (WGS) entry which is preliminary data.</text>
</comment>
<name>W9H3R6_9PROT</name>
<gene>
    <name evidence="9" type="ORF">N825_06650</name>
</gene>
<keyword evidence="5 7" id="KW-1133">Transmembrane helix</keyword>
<evidence type="ECO:0000313" key="9">
    <source>
        <dbReference type="EMBL" id="EWY39372.1"/>
    </source>
</evidence>
<comment type="subcellular location">
    <subcellularLocation>
        <location evidence="1 7">Cell membrane</location>
        <topology evidence="1 7">Multi-pass membrane protein</topology>
    </subcellularLocation>
</comment>
<dbReference type="Pfam" id="PF00528">
    <property type="entry name" value="BPD_transp_1"/>
    <property type="match status" value="1"/>
</dbReference>
<proteinExistence type="inferred from homology"/>
<feature type="transmembrane region" description="Helical" evidence="7">
    <location>
        <begin position="82"/>
        <end position="103"/>
    </location>
</feature>
<protein>
    <submittedName>
        <fullName evidence="9">ABC transporter permease</fullName>
    </submittedName>
</protein>
<evidence type="ECO:0000313" key="10">
    <source>
        <dbReference type="Proteomes" id="UP000019486"/>
    </source>
</evidence>
<organism evidence="9 10">
    <name type="scientific">Skermanella stibiiresistens SB22</name>
    <dbReference type="NCBI Taxonomy" id="1385369"/>
    <lineage>
        <taxon>Bacteria</taxon>
        <taxon>Pseudomonadati</taxon>
        <taxon>Pseudomonadota</taxon>
        <taxon>Alphaproteobacteria</taxon>
        <taxon>Rhodospirillales</taxon>
        <taxon>Azospirillaceae</taxon>
        <taxon>Skermanella</taxon>
    </lineage>
</organism>
<dbReference type="InterPro" id="IPR035906">
    <property type="entry name" value="MetI-like_sf"/>
</dbReference>
<feature type="domain" description="ABC transmembrane type-1" evidence="8">
    <location>
        <begin position="45"/>
        <end position="225"/>
    </location>
</feature>
<dbReference type="Proteomes" id="UP000019486">
    <property type="component" value="Unassembled WGS sequence"/>
</dbReference>
<dbReference type="Gene3D" id="1.10.3720.10">
    <property type="entry name" value="MetI-like"/>
    <property type="match status" value="1"/>
</dbReference>
<dbReference type="InterPro" id="IPR000515">
    <property type="entry name" value="MetI-like"/>
</dbReference>
<keyword evidence="2 7" id="KW-0813">Transport</keyword>
<feature type="transmembrane region" description="Helical" evidence="7">
    <location>
        <begin position="45"/>
        <end position="70"/>
    </location>
</feature>
<feature type="transmembrane region" description="Helical" evidence="7">
    <location>
        <begin position="197"/>
        <end position="221"/>
    </location>
</feature>
<evidence type="ECO:0000256" key="2">
    <source>
        <dbReference type="ARBA" id="ARBA00022448"/>
    </source>
</evidence>
<comment type="similarity">
    <text evidence="7">Belongs to the binding-protein-dependent transport system permease family.</text>
</comment>
<dbReference type="AlphaFoldDB" id="W9H3R6"/>
<dbReference type="PROSITE" id="PS50928">
    <property type="entry name" value="ABC_TM1"/>
    <property type="match status" value="1"/>
</dbReference>
<evidence type="ECO:0000256" key="7">
    <source>
        <dbReference type="RuleBase" id="RU363032"/>
    </source>
</evidence>
<dbReference type="STRING" id="1385369.N825_06650"/>
<sequence length="238" mass="25956">MSLLVLALIWQAAAMAVGGRLLPGPVAVAARLVTEVTRGGLLIDLAITLARVMASFVIAMAIGTALGIAMGRYRLLDRLLDGWLVLFLNVPALVTIILAYVWFGLTEAAAVAAVAVNKIPNVVVTLREGSRALDRDYLEMAEAYRLGPLKTLRHIVLPQLYPFLLAAARSGLALIWKIVLVVELLGRSNGMGFQLQVLFQLFDVTGILAYTLAFIVVVQIIEFAVLQPLEIRASRWRR</sequence>
<dbReference type="PANTHER" id="PTHR30151">
    <property type="entry name" value="ALKANE SULFONATE ABC TRANSPORTER-RELATED, MEMBRANE SUBUNIT"/>
    <property type="match status" value="1"/>
</dbReference>
<accession>W9H3R6</accession>
<keyword evidence="3" id="KW-1003">Cell membrane</keyword>
<keyword evidence="4 7" id="KW-0812">Transmembrane</keyword>
<keyword evidence="10" id="KW-1185">Reference proteome</keyword>